<dbReference type="Proteomes" id="UP001589716">
    <property type="component" value="Unassembled WGS sequence"/>
</dbReference>
<name>A0ABV5QRF6_9ACTN</name>
<accession>A0ABV5QRF6</accession>
<dbReference type="RefSeq" id="WP_345485731.1">
    <property type="nucleotide sequence ID" value="NZ_BAAAWU010000001.1"/>
</dbReference>
<comment type="caution">
    <text evidence="2">The sequence shown here is derived from an EMBL/GenBank/DDBJ whole genome shotgun (WGS) entry which is preliminary data.</text>
</comment>
<organism evidence="2 3">
    <name type="scientific">Streptomyces roseoviridis</name>
    <dbReference type="NCBI Taxonomy" id="67361"/>
    <lineage>
        <taxon>Bacteria</taxon>
        <taxon>Bacillati</taxon>
        <taxon>Actinomycetota</taxon>
        <taxon>Actinomycetes</taxon>
        <taxon>Kitasatosporales</taxon>
        <taxon>Streptomycetaceae</taxon>
        <taxon>Streptomyces</taxon>
    </lineage>
</organism>
<dbReference type="EMBL" id="JBHMCT010000009">
    <property type="protein sequence ID" value="MFB9555718.1"/>
    <property type="molecule type" value="Genomic_DNA"/>
</dbReference>
<feature type="transmembrane region" description="Helical" evidence="1">
    <location>
        <begin position="40"/>
        <end position="58"/>
    </location>
</feature>
<protein>
    <submittedName>
        <fullName evidence="2">DUF3311 domain-containing protein</fullName>
    </submittedName>
</protein>
<sequence length="71" mass="8099">MRRLLAIFCLAAPFAGILWVSSYARITPTLLGIPFFYWYQMLWIPVAAGLTALALVLLRRDRRTDSEGTPR</sequence>
<reference evidence="2 3" key="1">
    <citation type="submission" date="2024-09" db="EMBL/GenBank/DDBJ databases">
        <authorList>
            <person name="Sun Q."/>
            <person name="Mori K."/>
        </authorList>
    </citation>
    <scope>NUCLEOTIDE SEQUENCE [LARGE SCALE GENOMIC DNA]</scope>
    <source>
        <strain evidence="2 3">JCM 4414</strain>
    </source>
</reference>
<evidence type="ECO:0000313" key="3">
    <source>
        <dbReference type="Proteomes" id="UP001589716"/>
    </source>
</evidence>
<keyword evidence="1" id="KW-0472">Membrane</keyword>
<keyword evidence="1" id="KW-0812">Transmembrane</keyword>
<gene>
    <name evidence="2" type="ORF">ACFFTP_16185</name>
</gene>
<dbReference type="InterPro" id="IPR021741">
    <property type="entry name" value="DUF3311"/>
</dbReference>
<evidence type="ECO:0000313" key="2">
    <source>
        <dbReference type="EMBL" id="MFB9555718.1"/>
    </source>
</evidence>
<dbReference type="Pfam" id="PF11755">
    <property type="entry name" value="DUF3311"/>
    <property type="match status" value="1"/>
</dbReference>
<proteinExistence type="predicted"/>
<evidence type="ECO:0000256" key="1">
    <source>
        <dbReference type="SAM" id="Phobius"/>
    </source>
</evidence>
<keyword evidence="3" id="KW-1185">Reference proteome</keyword>
<keyword evidence="1" id="KW-1133">Transmembrane helix</keyword>